<reference evidence="1 2" key="1">
    <citation type="submission" date="2019-11" db="EMBL/GenBank/DDBJ databases">
        <authorList>
            <person name="Yang C."/>
            <person name="Li F."/>
        </authorList>
    </citation>
    <scope>NUCLEOTIDE SEQUENCE [LARGE SCALE GENOMIC DNA]</scope>
    <source>
        <strain evidence="1">KB4526</strain>
        <tissue evidence="1">Muscle</tissue>
    </source>
</reference>
<feature type="non-terminal residue" evidence="1">
    <location>
        <position position="110"/>
    </location>
</feature>
<gene>
    <name evidence="1" type="primary">Pol_559</name>
    <name evidence="1" type="ORF">FOF47_R03761</name>
</gene>
<organism evidence="1 2">
    <name type="scientific">Crocuta crocuta</name>
    <name type="common">Spotted hyena</name>
    <dbReference type="NCBI Taxonomy" id="9678"/>
    <lineage>
        <taxon>Eukaryota</taxon>
        <taxon>Metazoa</taxon>
        <taxon>Chordata</taxon>
        <taxon>Craniata</taxon>
        <taxon>Vertebrata</taxon>
        <taxon>Euteleostomi</taxon>
        <taxon>Mammalia</taxon>
        <taxon>Eutheria</taxon>
        <taxon>Laurasiatheria</taxon>
        <taxon>Carnivora</taxon>
        <taxon>Feliformia</taxon>
        <taxon>Hyaenidae</taxon>
        <taxon>Crocuta</taxon>
    </lineage>
</organism>
<accession>A0A6G1ABT3</accession>
<evidence type="ECO:0000313" key="1">
    <source>
        <dbReference type="EMBL" id="KAF0872892.1"/>
    </source>
</evidence>
<keyword evidence="2" id="KW-1185">Reference proteome</keyword>
<dbReference type="AlphaFoldDB" id="A0A6G1ABT3"/>
<sequence length="110" mass="13067">CKLVQSLWKTVRRFLKKLKIKLPCDSAIALLGIYPRNTGVLMHRGHVYPNVYSSAFNKSQLRKERKCPSTDEWIKMWFIYSTECYLAMRKNEIMPFATMWMELVSIMLNE</sequence>
<proteinExistence type="predicted"/>
<dbReference type="Proteomes" id="UP000475037">
    <property type="component" value="Unassembled WGS sequence"/>
</dbReference>
<protein>
    <submittedName>
        <fullName evidence="1">LORF2 protein</fullName>
    </submittedName>
</protein>
<feature type="non-terminal residue" evidence="1">
    <location>
        <position position="1"/>
    </location>
</feature>
<dbReference type="EMBL" id="VOAJ01006188">
    <property type="protein sequence ID" value="KAF0872892.1"/>
    <property type="molecule type" value="Genomic_DNA"/>
</dbReference>
<comment type="caution">
    <text evidence="1">The sequence shown here is derived from an EMBL/GenBank/DDBJ whole genome shotgun (WGS) entry which is preliminary data.</text>
</comment>
<name>A0A6G1ABT3_CROCR</name>
<evidence type="ECO:0000313" key="2">
    <source>
        <dbReference type="Proteomes" id="UP000475037"/>
    </source>
</evidence>